<comment type="similarity">
    <text evidence="1">Belongs to the LysR transcriptional regulatory family.</text>
</comment>
<keyword evidence="4" id="KW-0804">Transcription</keyword>
<dbReference type="Pfam" id="PF03466">
    <property type="entry name" value="LysR_substrate"/>
    <property type="match status" value="1"/>
</dbReference>
<dbReference type="RefSeq" id="WP_050445037.1">
    <property type="nucleotide sequence ID" value="NZ_CP034689.1"/>
</dbReference>
<dbReference type="PANTHER" id="PTHR30126">
    <property type="entry name" value="HTH-TYPE TRANSCRIPTIONAL REGULATOR"/>
    <property type="match status" value="1"/>
</dbReference>
<feature type="domain" description="HTH lysR-type" evidence="5">
    <location>
        <begin position="14"/>
        <end position="71"/>
    </location>
</feature>
<dbReference type="InterPro" id="IPR000847">
    <property type="entry name" value="LysR_HTH_N"/>
</dbReference>
<evidence type="ECO:0000259" key="5">
    <source>
        <dbReference type="PROSITE" id="PS50931"/>
    </source>
</evidence>
<dbReference type="GO" id="GO:0000976">
    <property type="term" value="F:transcription cis-regulatory region binding"/>
    <property type="evidence" value="ECO:0007669"/>
    <property type="project" value="TreeGrafter"/>
</dbReference>
<sequence>MDRNLNVPALLSRLRMRQIVLLLAIDERGTLRAAASQLNMTQSAASKMLHELELALGQPLFERVGRGLALTPAGACVMGYFRGMRGTMSSLARELDELRLGSAGKLFIGSIMAASPGHLTDALLRLKQTYPLLAVEIATGTSDLLIAQLNEGKLDVVIGRMLTLSDRNYVFRPIGDEALSVIAAVDHPLASPQAVHKRLDFEAMLAYPWILQPHGSPMREVIEQEFRSHNVATPPGLIESASILTTTNLAMKSHMLGVIPESVASRYAAHGLLAILPYQIRQSLTAFGSIVSRDRPLSAAGQHFVDLLHDIQR</sequence>
<dbReference type="Proteomes" id="UP000037511">
    <property type="component" value="Unassembled WGS sequence"/>
</dbReference>
<evidence type="ECO:0000256" key="1">
    <source>
        <dbReference type="ARBA" id="ARBA00009437"/>
    </source>
</evidence>
<dbReference type="PANTHER" id="PTHR30126:SF97">
    <property type="entry name" value="HTH-TYPE TRANSCRIPTIONAL REGULATOR ABGR"/>
    <property type="match status" value="1"/>
</dbReference>
<dbReference type="PRINTS" id="PR00039">
    <property type="entry name" value="HTHLYSR"/>
</dbReference>
<gene>
    <name evidence="6" type="ORF">AFM18_01920</name>
</gene>
<keyword evidence="2" id="KW-0805">Transcription regulation</keyword>
<accession>A0AAW3IAH5</accession>
<dbReference type="InterPro" id="IPR036390">
    <property type="entry name" value="WH_DNA-bd_sf"/>
</dbReference>
<dbReference type="PROSITE" id="PS50931">
    <property type="entry name" value="HTH_LYSR"/>
    <property type="match status" value="1"/>
</dbReference>
<dbReference type="Gene3D" id="1.10.10.10">
    <property type="entry name" value="Winged helix-like DNA-binding domain superfamily/Winged helix DNA-binding domain"/>
    <property type="match status" value="1"/>
</dbReference>
<evidence type="ECO:0000256" key="3">
    <source>
        <dbReference type="ARBA" id="ARBA00023125"/>
    </source>
</evidence>
<evidence type="ECO:0000313" key="7">
    <source>
        <dbReference type="Proteomes" id="UP000037511"/>
    </source>
</evidence>
<evidence type="ECO:0000256" key="4">
    <source>
        <dbReference type="ARBA" id="ARBA00023163"/>
    </source>
</evidence>
<dbReference type="GO" id="GO:0003700">
    <property type="term" value="F:DNA-binding transcription factor activity"/>
    <property type="evidence" value="ECO:0007669"/>
    <property type="project" value="InterPro"/>
</dbReference>
<dbReference type="EMBL" id="LGVG01000002">
    <property type="protein sequence ID" value="KNE29122.1"/>
    <property type="molecule type" value="Genomic_DNA"/>
</dbReference>
<dbReference type="SUPFAM" id="SSF46785">
    <property type="entry name" value="Winged helix' DNA-binding domain"/>
    <property type="match status" value="1"/>
</dbReference>
<dbReference type="SUPFAM" id="SSF53850">
    <property type="entry name" value="Periplasmic binding protein-like II"/>
    <property type="match status" value="1"/>
</dbReference>
<dbReference type="InterPro" id="IPR005119">
    <property type="entry name" value="LysR_subst-bd"/>
</dbReference>
<evidence type="ECO:0000313" key="6">
    <source>
        <dbReference type="EMBL" id="KNE29122.1"/>
    </source>
</evidence>
<evidence type="ECO:0000256" key="2">
    <source>
        <dbReference type="ARBA" id="ARBA00023015"/>
    </source>
</evidence>
<proteinExistence type="inferred from homology"/>
<keyword evidence="3" id="KW-0238">DNA-binding</keyword>
<reference evidence="6 7" key="1">
    <citation type="submission" date="2015-07" db="EMBL/GenBank/DDBJ databases">
        <title>Draft genome of Achromobacter spanius.</title>
        <authorList>
            <person name="Wang X."/>
        </authorList>
    </citation>
    <scope>NUCLEOTIDE SEQUENCE [LARGE SCALE GENOMIC DNA]</scope>
    <source>
        <strain evidence="6 7">CGMCC9173</strain>
    </source>
</reference>
<dbReference type="Gene3D" id="3.40.190.290">
    <property type="match status" value="1"/>
</dbReference>
<dbReference type="InterPro" id="IPR036388">
    <property type="entry name" value="WH-like_DNA-bd_sf"/>
</dbReference>
<protein>
    <submittedName>
        <fullName evidence="6">LysR family transcriptional regulator</fullName>
    </submittedName>
</protein>
<dbReference type="AlphaFoldDB" id="A0AAW3IAH5"/>
<comment type="caution">
    <text evidence="6">The sequence shown here is derived from an EMBL/GenBank/DDBJ whole genome shotgun (WGS) entry which is preliminary data.</text>
</comment>
<dbReference type="Pfam" id="PF00126">
    <property type="entry name" value="HTH_1"/>
    <property type="match status" value="1"/>
</dbReference>
<name>A0AAW3IAH5_9BURK</name>
<organism evidence="6 7">
    <name type="scientific">Achromobacter spanius</name>
    <dbReference type="NCBI Taxonomy" id="217203"/>
    <lineage>
        <taxon>Bacteria</taxon>
        <taxon>Pseudomonadati</taxon>
        <taxon>Pseudomonadota</taxon>
        <taxon>Betaproteobacteria</taxon>
        <taxon>Burkholderiales</taxon>
        <taxon>Alcaligenaceae</taxon>
        <taxon>Achromobacter</taxon>
    </lineage>
</organism>